<evidence type="ECO:0000313" key="2">
    <source>
        <dbReference type="EMBL" id="KAH0470074.1"/>
    </source>
</evidence>
<dbReference type="AlphaFoldDB" id="A0AAV7HQL5"/>
<feature type="compositionally biased region" description="Basic and acidic residues" evidence="1">
    <location>
        <begin position="62"/>
        <end position="77"/>
    </location>
</feature>
<comment type="caution">
    <text evidence="2">The sequence shown here is derived from an EMBL/GenBank/DDBJ whole genome shotgun (WGS) entry which is preliminary data.</text>
</comment>
<dbReference type="Proteomes" id="UP000775213">
    <property type="component" value="Unassembled WGS sequence"/>
</dbReference>
<proteinExistence type="predicted"/>
<feature type="region of interest" description="Disordered" evidence="1">
    <location>
        <begin position="116"/>
        <end position="139"/>
    </location>
</feature>
<feature type="compositionally biased region" description="Basic residues" evidence="1">
    <location>
        <begin position="125"/>
        <end position="139"/>
    </location>
</feature>
<accession>A0AAV7HQL5</accession>
<gene>
    <name evidence="2" type="ORF">IEQ34_001632</name>
</gene>
<feature type="region of interest" description="Disordered" evidence="1">
    <location>
        <begin position="62"/>
        <end position="82"/>
    </location>
</feature>
<dbReference type="EMBL" id="JAGFBR010000002">
    <property type="protein sequence ID" value="KAH0470074.1"/>
    <property type="molecule type" value="Genomic_DNA"/>
</dbReference>
<evidence type="ECO:0000256" key="1">
    <source>
        <dbReference type="SAM" id="MobiDB-lite"/>
    </source>
</evidence>
<keyword evidence="3" id="KW-1185">Reference proteome</keyword>
<name>A0AAV7HQL5_DENCH</name>
<organism evidence="2 3">
    <name type="scientific">Dendrobium chrysotoxum</name>
    <name type="common">Orchid</name>
    <dbReference type="NCBI Taxonomy" id="161865"/>
    <lineage>
        <taxon>Eukaryota</taxon>
        <taxon>Viridiplantae</taxon>
        <taxon>Streptophyta</taxon>
        <taxon>Embryophyta</taxon>
        <taxon>Tracheophyta</taxon>
        <taxon>Spermatophyta</taxon>
        <taxon>Magnoliopsida</taxon>
        <taxon>Liliopsida</taxon>
        <taxon>Asparagales</taxon>
        <taxon>Orchidaceae</taxon>
        <taxon>Epidendroideae</taxon>
        <taxon>Malaxideae</taxon>
        <taxon>Dendrobiinae</taxon>
        <taxon>Dendrobium</taxon>
    </lineage>
</organism>
<protein>
    <submittedName>
        <fullName evidence="2">Uncharacterized protein</fullName>
    </submittedName>
</protein>
<reference evidence="2 3" key="1">
    <citation type="journal article" date="2021" name="Hortic Res">
        <title>Chromosome-scale assembly of the Dendrobium chrysotoxum genome enhances the understanding of orchid evolution.</title>
        <authorList>
            <person name="Zhang Y."/>
            <person name="Zhang G.Q."/>
            <person name="Zhang D."/>
            <person name="Liu X.D."/>
            <person name="Xu X.Y."/>
            <person name="Sun W.H."/>
            <person name="Yu X."/>
            <person name="Zhu X."/>
            <person name="Wang Z.W."/>
            <person name="Zhao X."/>
            <person name="Zhong W.Y."/>
            <person name="Chen H."/>
            <person name="Yin W.L."/>
            <person name="Huang T."/>
            <person name="Niu S.C."/>
            <person name="Liu Z.J."/>
        </authorList>
    </citation>
    <scope>NUCLEOTIDE SEQUENCE [LARGE SCALE GENOMIC DNA]</scope>
    <source>
        <strain evidence="2">Lindl</strain>
    </source>
</reference>
<sequence>MVAAYSKVHESHLRQSSFYIPLILPRRLVATGDEFEIKPRLAPSKLPQLLIEASSKLGAQRSKEFQEDKEVKNEKNLKSQSHLSLRSKIRRLGGLAGSPIQAGGVIEKLKDPLQCRPKDISNTRLKGHWEKKKKTKSKV</sequence>
<evidence type="ECO:0000313" key="3">
    <source>
        <dbReference type="Proteomes" id="UP000775213"/>
    </source>
</evidence>